<dbReference type="Gene3D" id="3.10.350.10">
    <property type="entry name" value="LysM domain"/>
    <property type="match status" value="1"/>
</dbReference>
<comment type="caution">
    <text evidence="3">The sequence shown here is derived from an EMBL/GenBank/DDBJ whole genome shotgun (WGS) entry which is preliminary data.</text>
</comment>
<dbReference type="InterPro" id="IPR018392">
    <property type="entry name" value="LysM"/>
</dbReference>
<name>A0ABS1JXY3_9MICC</name>
<feature type="compositionally biased region" description="Low complexity" evidence="1">
    <location>
        <begin position="71"/>
        <end position="93"/>
    </location>
</feature>
<feature type="compositionally biased region" description="Low complexity" evidence="1">
    <location>
        <begin position="35"/>
        <end position="56"/>
    </location>
</feature>
<dbReference type="RefSeq" id="WP_189695010.1">
    <property type="nucleotide sequence ID" value="NZ_BNCM01000016.1"/>
</dbReference>
<organism evidence="3 4">
    <name type="scientific">Sinomonas cellulolyticus</name>
    <dbReference type="NCBI Taxonomy" id="2801916"/>
    <lineage>
        <taxon>Bacteria</taxon>
        <taxon>Bacillati</taxon>
        <taxon>Actinomycetota</taxon>
        <taxon>Actinomycetes</taxon>
        <taxon>Micrococcales</taxon>
        <taxon>Micrococcaceae</taxon>
        <taxon>Sinomonas</taxon>
    </lineage>
</organism>
<feature type="region of interest" description="Disordered" evidence="1">
    <location>
        <begin position="26"/>
        <end position="97"/>
    </location>
</feature>
<evidence type="ECO:0000259" key="2">
    <source>
        <dbReference type="PROSITE" id="PS51782"/>
    </source>
</evidence>
<gene>
    <name evidence="3" type="ORF">JJE72_01855</name>
</gene>
<dbReference type="PANTHER" id="PTHR33734">
    <property type="entry name" value="LYSM DOMAIN-CONTAINING GPI-ANCHORED PROTEIN 2"/>
    <property type="match status" value="1"/>
</dbReference>
<dbReference type="CDD" id="cd00118">
    <property type="entry name" value="LysM"/>
    <property type="match status" value="1"/>
</dbReference>
<dbReference type="PROSITE" id="PS51782">
    <property type="entry name" value="LYSM"/>
    <property type="match status" value="1"/>
</dbReference>
<dbReference type="EMBL" id="JAERRC010000008">
    <property type="protein sequence ID" value="MBL0704250.1"/>
    <property type="molecule type" value="Genomic_DNA"/>
</dbReference>
<evidence type="ECO:0000313" key="4">
    <source>
        <dbReference type="Proteomes" id="UP000639051"/>
    </source>
</evidence>
<evidence type="ECO:0000256" key="1">
    <source>
        <dbReference type="SAM" id="MobiDB-lite"/>
    </source>
</evidence>
<protein>
    <submittedName>
        <fullName evidence="3">LysM peptidoglycan-binding domain-containing protein</fullName>
    </submittedName>
</protein>
<dbReference type="Proteomes" id="UP000639051">
    <property type="component" value="Unassembled WGS sequence"/>
</dbReference>
<dbReference type="SMART" id="SM00257">
    <property type="entry name" value="LysM"/>
    <property type="match status" value="1"/>
</dbReference>
<proteinExistence type="predicted"/>
<evidence type="ECO:0000313" key="3">
    <source>
        <dbReference type="EMBL" id="MBL0704250.1"/>
    </source>
</evidence>
<dbReference type="InterPro" id="IPR036779">
    <property type="entry name" value="LysM_dom_sf"/>
</dbReference>
<keyword evidence="4" id="KW-1185">Reference proteome</keyword>
<feature type="domain" description="LysM" evidence="2">
    <location>
        <begin position="96"/>
        <end position="142"/>
    </location>
</feature>
<accession>A0ABS1JXY3</accession>
<dbReference type="SUPFAM" id="SSF54106">
    <property type="entry name" value="LysM domain"/>
    <property type="match status" value="1"/>
</dbReference>
<reference evidence="3 4" key="1">
    <citation type="submission" date="2021-01" db="EMBL/GenBank/DDBJ databases">
        <title>Genome public.</title>
        <authorList>
            <person name="Liu C."/>
            <person name="Sun Q."/>
        </authorList>
    </citation>
    <scope>NUCLEOTIDE SEQUENCE [LARGE SCALE GENOMIC DNA]</scope>
    <source>
        <strain evidence="3 4">JC656</strain>
    </source>
</reference>
<sequence>MGFLDDIKKNVENAVEGVKENVQDALHHRQHQDDTTAQAASAPAPAAELTPAETATMDAPTPAPVAEGPTEEVPTAQAAAEAPGAAPAAQTAEAPREIVVESGDTLSGIAAQFGVDRDALIAANAETLPNPDAIYPGQILRLP</sequence>
<dbReference type="Pfam" id="PF01476">
    <property type="entry name" value="LysM"/>
    <property type="match status" value="1"/>
</dbReference>
<dbReference type="PANTHER" id="PTHR33734:SF22">
    <property type="entry name" value="MEMBRANE-BOUND LYTIC MUREIN TRANSGLYCOSYLASE D"/>
    <property type="match status" value="1"/>
</dbReference>